<feature type="region of interest" description="Disordered" evidence="1">
    <location>
        <begin position="60"/>
        <end position="89"/>
    </location>
</feature>
<organism evidence="2 3">
    <name type="scientific">Chiloscyllium punctatum</name>
    <name type="common">Brownbanded bambooshark</name>
    <name type="synonym">Hemiscyllium punctatum</name>
    <dbReference type="NCBI Taxonomy" id="137246"/>
    <lineage>
        <taxon>Eukaryota</taxon>
        <taxon>Metazoa</taxon>
        <taxon>Chordata</taxon>
        <taxon>Craniata</taxon>
        <taxon>Vertebrata</taxon>
        <taxon>Chondrichthyes</taxon>
        <taxon>Elasmobranchii</taxon>
        <taxon>Galeomorphii</taxon>
        <taxon>Galeoidea</taxon>
        <taxon>Orectolobiformes</taxon>
        <taxon>Hemiscylliidae</taxon>
        <taxon>Chiloscyllium</taxon>
    </lineage>
</organism>
<keyword evidence="3" id="KW-1185">Reference proteome</keyword>
<gene>
    <name evidence="2" type="ORF">chiPu_0030667</name>
</gene>
<reference evidence="2 3" key="1">
    <citation type="journal article" date="2018" name="Nat. Ecol. Evol.">
        <title>Shark genomes provide insights into elasmobranch evolution and the origin of vertebrates.</title>
        <authorList>
            <person name="Hara Y"/>
            <person name="Yamaguchi K"/>
            <person name="Onimaru K"/>
            <person name="Kadota M"/>
            <person name="Koyanagi M"/>
            <person name="Keeley SD"/>
            <person name="Tatsumi K"/>
            <person name="Tanaka K"/>
            <person name="Motone F"/>
            <person name="Kageyama Y"/>
            <person name="Nozu R"/>
            <person name="Adachi N"/>
            <person name="Nishimura O"/>
            <person name="Nakagawa R"/>
            <person name="Tanegashima C"/>
            <person name="Kiyatake I"/>
            <person name="Matsumoto R"/>
            <person name="Murakumo K"/>
            <person name="Nishida K"/>
            <person name="Terakita A"/>
            <person name="Kuratani S"/>
            <person name="Sato K"/>
            <person name="Hyodo S Kuraku.S."/>
        </authorList>
    </citation>
    <scope>NUCLEOTIDE SEQUENCE [LARGE SCALE GENOMIC DNA]</scope>
</reference>
<sequence>GIGNPVGAPDTDIDQSAAPDVEHPVIGRGDGLDIAQEAQAAEDIDLPSRDLLDTEFVRRDRALVDQDDPIPGPREDSPRQRARQTGTNNGNVRFVHFSLAGRDRLVGAFLGNHLCPLRRLIGHGTATSLPAMPHHRSSMMRSVVEVNEKTGLRSTRSRHIACTESDHETDPLEAPLRAGGTIAWPWSFDGCR</sequence>
<name>A0A401TUL7_CHIPU</name>
<feature type="region of interest" description="Disordered" evidence="1">
    <location>
        <begin position="148"/>
        <end position="174"/>
    </location>
</feature>
<proteinExistence type="predicted"/>
<evidence type="ECO:0000313" key="3">
    <source>
        <dbReference type="Proteomes" id="UP000287033"/>
    </source>
</evidence>
<evidence type="ECO:0000313" key="2">
    <source>
        <dbReference type="EMBL" id="GCC46344.1"/>
    </source>
</evidence>
<feature type="non-terminal residue" evidence="2">
    <location>
        <position position="1"/>
    </location>
</feature>
<accession>A0A401TUL7</accession>
<dbReference type="AlphaFoldDB" id="A0A401TUL7"/>
<evidence type="ECO:0000256" key="1">
    <source>
        <dbReference type="SAM" id="MobiDB-lite"/>
    </source>
</evidence>
<protein>
    <submittedName>
        <fullName evidence="2">Uncharacterized protein</fullName>
    </submittedName>
</protein>
<comment type="caution">
    <text evidence="2">The sequence shown here is derived from an EMBL/GenBank/DDBJ whole genome shotgun (WGS) entry which is preliminary data.</text>
</comment>
<dbReference type="EMBL" id="BEZZ01189575">
    <property type="protein sequence ID" value="GCC46344.1"/>
    <property type="molecule type" value="Genomic_DNA"/>
</dbReference>
<feature type="region of interest" description="Disordered" evidence="1">
    <location>
        <begin position="1"/>
        <end position="29"/>
    </location>
</feature>
<dbReference type="Proteomes" id="UP000287033">
    <property type="component" value="Unassembled WGS sequence"/>
</dbReference>